<dbReference type="InterPro" id="IPR027417">
    <property type="entry name" value="P-loop_NTPase"/>
</dbReference>
<dbReference type="EMBL" id="FOFB01000006">
    <property type="protein sequence ID" value="SEQ18374.1"/>
    <property type="molecule type" value="Genomic_DNA"/>
</dbReference>
<evidence type="ECO:0000313" key="1">
    <source>
        <dbReference type="EMBL" id="SEQ18374.1"/>
    </source>
</evidence>
<accession>A0A1H9DY38</accession>
<dbReference type="RefSeq" id="WP_090166874.1">
    <property type="nucleotide sequence ID" value="NZ_FOFB01000006.1"/>
</dbReference>
<name>A0A1H9DY38_9BACT</name>
<keyword evidence="2" id="KW-1185">Reference proteome</keyword>
<dbReference type="Gene3D" id="3.40.50.300">
    <property type="entry name" value="P-loop containing nucleotide triphosphate hydrolases"/>
    <property type="match status" value="1"/>
</dbReference>
<dbReference type="Pfam" id="PF13469">
    <property type="entry name" value="Sulfotransfer_3"/>
    <property type="match status" value="1"/>
</dbReference>
<sequence>MMKRVYKKVRYLIRVVAAKAFIHKHKEQIKSFRIHPLNDAEILVVQGMFRSGTSLTCDVIKSLGVDFGPEKYLIQPVGKAKKLNPKGFFENYFFTSLSYYIHFLTGSKGDDPAEEIEIEKVNFRNFNWEDFVFHNLVTINDRRVEWRYKVEMFKELFDNGWEAFISNNFTSPFGVKVPMLALYSVLMKELFPNAVFLVVFRNPKAVLKSVESISSSSSYELYYRYNHSLLNLEKKLPKDKIFYLSYDMLIKETSLTVNNLTAFIESEFKVVPDLERAKGKIDVNLIRNSPQDSVEEMPNNISTLYDSLKKKAL</sequence>
<dbReference type="Proteomes" id="UP000199021">
    <property type="component" value="Unassembled WGS sequence"/>
</dbReference>
<dbReference type="InParanoid" id="A0A1H9DY38"/>
<keyword evidence="1" id="KW-0808">Transferase</keyword>
<dbReference type="SUPFAM" id="SSF52540">
    <property type="entry name" value="P-loop containing nucleoside triphosphate hydrolases"/>
    <property type="match status" value="1"/>
</dbReference>
<gene>
    <name evidence="1" type="ORF">SAMN05444359_106176</name>
</gene>
<evidence type="ECO:0000313" key="2">
    <source>
        <dbReference type="Proteomes" id="UP000199021"/>
    </source>
</evidence>
<dbReference type="STRING" id="478744.SAMN05444359_106176"/>
<dbReference type="GO" id="GO:0016740">
    <property type="term" value="F:transferase activity"/>
    <property type="evidence" value="ECO:0007669"/>
    <property type="project" value="UniProtKB-KW"/>
</dbReference>
<proteinExistence type="predicted"/>
<organism evidence="1 2">
    <name type="scientific">Neolewinella agarilytica</name>
    <dbReference type="NCBI Taxonomy" id="478744"/>
    <lineage>
        <taxon>Bacteria</taxon>
        <taxon>Pseudomonadati</taxon>
        <taxon>Bacteroidota</taxon>
        <taxon>Saprospiria</taxon>
        <taxon>Saprospirales</taxon>
        <taxon>Lewinellaceae</taxon>
        <taxon>Neolewinella</taxon>
    </lineage>
</organism>
<protein>
    <submittedName>
        <fullName evidence="1">Sulfotransferase family protein</fullName>
    </submittedName>
</protein>
<dbReference type="OrthoDB" id="9816424at2"/>
<dbReference type="AlphaFoldDB" id="A0A1H9DY38"/>
<reference evidence="2" key="1">
    <citation type="submission" date="2016-10" db="EMBL/GenBank/DDBJ databases">
        <authorList>
            <person name="Varghese N."/>
            <person name="Submissions S."/>
        </authorList>
    </citation>
    <scope>NUCLEOTIDE SEQUENCE [LARGE SCALE GENOMIC DNA]</scope>
    <source>
        <strain evidence="2">DSM 24740</strain>
    </source>
</reference>